<keyword evidence="3" id="KW-1185">Reference proteome</keyword>
<feature type="compositionally biased region" description="Basic and acidic residues" evidence="1">
    <location>
        <begin position="124"/>
        <end position="153"/>
    </location>
</feature>
<name>A0A8T2PFB8_9TELE</name>
<evidence type="ECO:0000256" key="1">
    <source>
        <dbReference type="SAM" id="MobiDB-lite"/>
    </source>
</evidence>
<sequence length="217" mass="23921">MAHPFQTDRCRREGGISDGVISVSHCSSATLCDQLDAHNPPLKTQQVGYGVERSSGRHQVFRKRAYLSECGAEAKEGFLIGARPENACEPIDPPPLQDNVTGTFIVLIKRFDCNFDVKKRKGHRVEEKGEVESGREETEGERGKEIAERDETGFHPAHGNVSGQGAGRRSDTAGERSSCTMAATVLPSPSEQSQPRKEILSQMIPYSLICDLQQIRR</sequence>
<gene>
    <name evidence="2" type="ORF">JZ751_025095</name>
</gene>
<evidence type="ECO:0000313" key="2">
    <source>
        <dbReference type="EMBL" id="KAG9351204.1"/>
    </source>
</evidence>
<reference evidence="2" key="1">
    <citation type="thesis" date="2021" institute="BYU ScholarsArchive" country="Provo, UT, USA">
        <title>Applications of and Algorithms for Genome Assembly and Genomic Analyses with an Emphasis on Marine Teleosts.</title>
        <authorList>
            <person name="Pickett B.D."/>
        </authorList>
    </citation>
    <scope>NUCLEOTIDE SEQUENCE</scope>
    <source>
        <strain evidence="2">HI-2016</strain>
    </source>
</reference>
<dbReference type="EMBL" id="JAFBMS010000007">
    <property type="protein sequence ID" value="KAG9351204.1"/>
    <property type="molecule type" value="Genomic_DNA"/>
</dbReference>
<evidence type="ECO:0000313" key="3">
    <source>
        <dbReference type="Proteomes" id="UP000824540"/>
    </source>
</evidence>
<feature type="compositionally biased region" description="Polar residues" evidence="1">
    <location>
        <begin position="175"/>
        <end position="193"/>
    </location>
</feature>
<organism evidence="2 3">
    <name type="scientific">Albula glossodonta</name>
    <name type="common">roundjaw bonefish</name>
    <dbReference type="NCBI Taxonomy" id="121402"/>
    <lineage>
        <taxon>Eukaryota</taxon>
        <taxon>Metazoa</taxon>
        <taxon>Chordata</taxon>
        <taxon>Craniata</taxon>
        <taxon>Vertebrata</taxon>
        <taxon>Euteleostomi</taxon>
        <taxon>Actinopterygii</taxon>
        <taxon>Neopterygii</taxon>
        <taxon>Teleostei</taxon>
        <taxon>Albuliformes</taxon>
        <taxon>Albulidae</taxon>
        <taxon>Albula</taxon>
    </lineage>
</organism>
<comment type="caution">
    <text evidence="2">The sequence shown here is derived from an EMBL/GenBank/DDBJ whole genome shotgun (WGS) entry which is preliminary data.</text>
</comment>
<dbReference type="AlphaFoldDB" id="A0A8T2PFB8"/>
<protein>
    <submittedName>
        <fullName evidence="2">Uncharacterized protein</fullName>
    </submittedName>
</protein>
<accession>A0A8T2PFB8</accession>
<proteinExistence type="predicted"/>
<dbReference type="OrthoDB" id="8062037at2759"/>
<dbReference type="Proteomes" id="UP000824540">
    <property type="component" value="Unassembled WGS sequence"/>
</dbReference>
<feature type="region of interest" description="Disordered" evidence="1">
    <location>
        <begin position="124"/>
        <end position="197"/>
    </location>
</feature>